<name>A0A0D3R1I7_9RHAB</name>
<feature type="compositionally biased region" description="Basic and acidic residues" evidence="1">
    <location>
        <begin position="79"/>
        <end position="94"/>
    </location>
</feature>
<sequence>MDNYKQPSDLKTGLNWEKVSSSMENQVDDTESAAPDLSAFIHESADDLKAWATSLEDWASKLPDPPEELPEASNQEPAPKAEEKQPDVKEEPHEPLFSSFNMGPVRFNPGLFLGLIDDLCRASRFGDLVTIDYKEVGSNFIFLYHIESGLSRRHNLHPIDQEEDEREVQKEEPTQCCPYYKEVLEDLSKGIVLKKRFGDGSSKLTMRSLGDIEDIETKWITTLHKSKRECLDNLLSLKGKKKMLLRTYNIDY</sequence>
<keyword evidence="3" id="KW-1185">Reference proteome</keyword>
<feature type="region of interest" description="Disordered" evidence="1">
    <location>
        <begin position="1"/>
        <end position="39"/>
    </location>
</feature>
<accession>A0A0D3R1I7</accession>
<evidence type="ECO:0000313" key="2">
    <source>
        <dbReference type="EMBL" id="AJR28320.1"/>
    </source>
</evidence>
<dbReference type="RefSeq" id="YP_009361972.1">
    <property type="nucleotide sequence ID" value="NC_034449.1"/>
</dbReference>
<feature type="region of interest" description="Disordered" evidence="1">
    <location>
        <begin position="56"/>
        <end position="95"/>
    </location>
</feature>
<dbReference type="GeneID" id="32707887"/>
<organism evidence="2 3">
    <name type="scientific">Parry Creek virus</name>
    <dbReference type="NCBI Taxonomy" id="318845"/>
    <lineage>
        <taxon>Viruses</taxon>
        <taxon>Riboviria</taxon>
        <taxon>Orthornavirae</taxon>
        <taxon>Negarnaviricota</taxon>
        <taxon>Haploviricotina</taxon>
        <taxon>Monjiviricetes</taxon>
        <taxon>Mononegavirales</taxon>
        <taxon>Rhabdoviridae</taxon>
        <taxon>Alpharhabdovirinae</taxon>
        <taxon>Hapavirus</taxon>
        <taxon>Hapavirus parry</taxon>
    </lineage>
</organism>
<dbReference type="Proteomes" id="UP000101530">
    <property type="component" value="Segment"/>
</dbReference>
<reference evidence="2 3" key="1">
    <citation type="journal article" date="2015" name="PLoS Pathog.">
        <title>Evolution of genome size and complexity in the rhabdoviridae.</title>
        <authorList>
            <person name="Walker P.J."/>
            <person name="Firth C."/>
            <person name="Widen S.G."/>
            <person name="Blasdell K.R."/>
            <person name="Guzman H."/>
            <person name="Wood T.G."/>
            <person name="Paradkar P.N."/>
            <person name="Holmes E.C."/>
            <person name="Tesh R.B."/>
            <person name="Vasilakis N."/>
        </authorList>
    </citation>
    <scope>NUCLEOTIDE SEQUENCE [LARGE SCALE GENOMIC DNA]</scope>
    <source>
        <strain evidence="2 3">OR189</strain>
    </source>
</reference>
<proteinExistence type="predicted"/>
<dbReference type="EMBL" id="KM204988">
    <property type="protein sequence ID" value="AJR28320.1"/>
    <property type="molecule type" value="Viral_cRNA"/>
</dbReference>
<protein>
    <submittedName>
        <fullName evidence="2">Phosphoprotein</fullName>
    </submittedName>
</protein>
<dbReference type="KEGG" id="vg:32707887"/>
<dbReference type="OrthoDB" id="11476at10239"/>
<evidence type="ECO:0000256" key="1">
    <source>
        <dbReference type="SAM" id="MobiDB-lite"/>
    </source>
</evidence>
<evidence type="ECO:0000313" key="3">
    <source>
        <dbReference type="Proteomes" id="UP000101530"/>
    </source>
</evidence>